<dbReference type="InterPro" id="IPR029041">
    <property type="entry name" value="FAD-linked_oxidoreductase-like"/>
</dbReference>
<keyword evidence="6 8" id="KW-0560">Oxidoreductase</keyword>
<evidence type="ECO:0000256" key="7">
    <source>
        <dbReference type="ARBA" id="ARBA00048628"/>
    </source>
</evidence>
<evidence type="ECO:0000256" key="4">
    <source>
        <dbReference type="ARBA" id="ARBA00022630"/>
    </source>
</evidence>
<sequence length="316" mass="33703">MAPGTPHSSVPSRPDRSTSAHQDARIDDLLAEGPTLSLEFFPPKTDRGVANLLDTVDELEDLNPDFVSVTYGAGGSTRDRTRDLVVSANADRNYPVMAHLTCVGHTRSELAELLEDYAASGVRNILALAGDPPADGSPAGGDFTYATELVELIREVGDFSVGVAAHPETHPRSPDRASDRRHLADKLEVADFAITQFFFSASDYFEMVDELTALGVTTPIVPGVIPVTNPVSVARFADMAKAHRPHELWARYESVADDEAALMEVAVEAAANLAEELLAGGAPGVHLYALNRAEAPLGVGARLGWRIRPAVEATDG</sequence>
<dbReference type="GO" id="GO:0071949">
    <property type="term" value="F:FAD binding"/>
    <property type="evidence" value="ECO:0007669"/>
    <property type="project" value="TreeGrafter"/>
</dbReference>
<comment type="similarity">
    <text evidence="3 8">Belongs to the methylenetetrahydrofolate reductase family.</text>
</comment>
<dbReference type="AlphaFoldDB" id="R4YZP0"/>
<keyword evidence="11" id="KW-1185">Reference proteome</keyword>
<evidence type="ECO:0000313" key="10">
    <source>
        <dbReference type="EMBL" id="CCM62506.1"/>
    </source>
</evidence>
<evidence type="ECO:0000313" key="11">
    <source>
        <dbReference type="Proteomes" id="UP000018291"/>
    </source>
</evidence>
<dbReference type="InterPro" id="IPR003171">
    <property type="entry name" value="Mehydrof_redctse-like"/>
</dbReference>
<feature type="region of interest" description="Disordered" evidence="9">
    <location>
        <begin position="1"/>
        <end position="22"/>
    </location>
</feature>
<gene>
    <name evidence="10" type="primary">metF</name>
    <name evidence="10" type="ORF">BN381_130064</name>
</gene>
<dbReference type="Gene3D" id="3.20.20.220">
    <property type="match status" value="1"/>
</dbReference>
<dbReference type="RefSeq" id="WP_012224011.1">
    <property type="nucleotide sequence ID" value="NZ_HG422565.1"/>
</dbReference>
<feature type="compositionally biased region" description="Polar residues" evidence="9">
    <location>
        <begin position="1"/>
        <end position="12"/>
    </location>
</feature>
<feature type="compositionally biased region" description="Basic and acidic residues" evidence="9">
    <location>
        <begin position="13"/>
        <end position="22"/>
    </location>
</feature>
<reference evidence="10 11" key="1">
    <citation type="journal article" date="2013" name="ISME J.">
        <title>Metabolic model for the filamentous 'Candidatus Microthrix parvicella' based on genomic and metagenomic analyses.</title>
        <authorList>
            <person name="Jon McIlroy S."/>
            <person name="Kristiansen R."/>
            <person name="Albertsen M."/>
            <person name="Michael Karst S."/>
            <person name="Rossetti S."/>
            <person name="Lund Nielsen J."/>
            <person name="Tandoi V."/>
            <person name="James Seviour R."/>
            <person name="Nielsen P.H."/>
        </authorList>
    </citation>
    <scope>NUCLEOTIDE SEQUENCE [LARGE SCALE GENOMIC DNA]</scope>
    <source>
        <strain evidence="10 11">RN1</strain>
    </source>
</reference>
<dbReference type="GO" id="GO:0035999">
    <property type="term" value="P:tetrahydrofolate interconversion"/>
    <property type="evidence" value="ECO:0007669"/>
    <property type="project" value="UniProtKB-UniPathway"/>
</dbReference>
<accession>R4YZP0</accession>
<dbReference type="OrthoDB" id="9812555at2"/>
<dbReference type="HOGENOM" id="CLU_025841_0_2_11"/>
<name>R4YZP0_9ACTN</name>
<dbReference type="UniPathway" id="UPA00193"/>
<dbReference type="Pfam" id="PF02219">
    <property type="entry name" value="MTHFR"/>
    <property type="match status" value="1"/>
</dbReference>
<evidence type="ECO:0000256" key="2">
    <source>
        <dbReference type="ARBA" id="ARBA00004777"/>
    </source>
</evidence>
<dbReference type="GO" id="GO:0005829">
    <property type="term" value="C:cytosol"/>
    <property type="evidence" value="ECO:0007669"/>
    <property type="project" value="TreeGrafter"/>
</dbReference>
<dbReference type="PANTHER" id="PTHR45754:SF3">
    <property type="entry name" value="METHYLENETETRAHYDROFOLATE REDUCTASE (NADPH)"/>
    <property type="match status" value="1"/>
</dbReference>
<comment type="catalytic activity">
    <reaction evidence="7">
        <text>(6S)-5-methyl-5,6,7,8-tetrahydrofolate + NAD(+) = (6R)-5,10-methylene-5,6,7,8-tetrahydrofolate + NADH + H(+)</text>
        <dbReference type="Rhea" id="RHEA:19821"/>
        <dbReference type="ChEBI" id="CHEBI:15378"/>
        <dbReference type="ChEBI" id="CHEBI:15636"/>
        <dbReference type="ChEBI" id="CHEBI:18608"/>
        <dbReference type="ChEBI" id="CHEBI:57540"/>
        <dbReference type="ChEBI" id="CHEBI:57945"/>
        <dbReference type="EC" id="1.5.1.54"/>
    </reaction>
    <physiologicalReaction direction="right-to-left" evidence="7">
        <dbReference type="Rhea" id="RHEA:19823"/>
    </physiologicalReaction>
</comment>
<dbReference type="EMBL" id="CANL01000005">
    <property type="protein sequence ID" value="CCM62506.1"/>
    <property type="molecule type" value="Genomic_DNA"/>
</dbReference>
<comment type="caution">
    <text evidence="10">The sequence shown here is derived from an EMBL/GenBank/DDBJ whole genome shotgun (WGS) entry which is preliminary data.</text>
</comment>
<proteinExistence type="inferred from homology"/>
<evidence type="ECO:0000256" key="1">
    <source>
        <dbReference type="ARBA" id="ARBA00001974"/>
    </source>
</evidence>
<evidence type="ECO:0000256" key="8">
    <source>
        <dbReference type="RuleBase" id="RU003862"/>
    </source>
</evidence>
<dbReference type="GO" id="GO:0106312">
    <property type="term" value="F:methylenetetrahydrofolate reductase (NADH) activity"/>
    <property type="evidence" value="ECO:0007669"/>
    <property type="project" value="UniProtKB-EC"/>
</dbReference>
<dbReference type="SUPFAM" id="SSF51730">
    <property type="entry name" value="FAD-linked oxidoreductase"/>
    <property type="match status" value="1"/>
</dbReference>
<comment type="cofactor">
    <cofactor evidence="1 8">
        <name>FAD</name>
        <dbReference type="ChEBI" id="CHEBI:57692"/>
    </cofactor>
</comment>
<keyword evidence="4 8" id="KW-0285">Flavoprotein</keyword>
<organism evidence="10 11">
    <name type="scientific">Candidatus Neomicrothrix parvicella RN1</name>
    <dbReference type="NCBI Taxonomy" id="1229780"/>
    <lineage>
        <taxon>Bacteria</taxon>
        <taxon>Bacillati</taxon>
        <taxon>Actinomycetota</taxon>
        <taxon>Acidimicrobiia</taxon>
        <taxon>Acidimicrobiales</taxon>
        <taxon>Microthrixaceae</taxon>
        <taxon>Candidatus Neomicrothrix</taxon>
    </lineage>
</organism>
<comment type="pathway">
    <text evidence="2 8">One-carbon metabolism; tetrahydrofolate interconversion.</text>
</comment>
<evidence type="ECO:0000256" key="3">
    <source>
        <dbReference type="ARBA" id="ARBA00006743"/>
    </source>
</evidence>
<dbReference type="CDD" id="cd00537">
    <property type="entry name" value="MTHFR"/>
    <property type="match status" value="1"/>
</dbReference>
<dbReference type="GO" id="GO:0009086">
    <property type="term" value="P:methionine biosynthetic process"/>
    <property type="evidence" value="ECO:0007669"/>
    <property type="project" value="TreeGrafter"/>
</dbReference>
<evidence type="ECO:0000256" key="5">
    <source>
        <dbReference type="ARBA" id="ARBA00022827"/>
    </source>
</evidence>
<dbReference type="Proteomes" id="UP000018291">
    <property type="component" value="Unassembled WGS sequence"/>
</dbReference>
<keyword evidence="5 8" id="KW-0274">FAD</keyword>
<dbReference type="eggNOG" id="COG0685">
    <property type="taxonomic scope" value="Bacteria"/>
</dbReference>
<evidence type="ECO:0000256" key="6">
    <source>
        <dbReference type="ARBA" id="ARBA00023002"/>
    </source>
</evidence>
<dbReference type="STRING" id="1229780.BN381_130064"/>
<protein>
    <recommendedName>
        <fullName evidence="8">Methylenetetrahydrofolate reductase</fullName>
    </recommendedName>
</protein>
<dbReference type="PANTHER" id="PTHR45754">
    <property type="entry name" value="METHYLENETETRAHYDROFOLATE REDUCTASE"/>
    <property type="match status" value="1"/>
</dbReference>
<evidence type="ECO:0000256" key="9">
    <source>
        <dbReference type="SAM" id="MobiDB-lite"/>
    </source>
</evidence>